<gene>
    <name evidence="15" type="primary">LOC101079411</name>
</gene>
<keyword evidence="11" id="KW-0325">Glycoprotein</keyword>
<keyword evidence="5" id="KW-0552">Olfaction</keyword>
<keyword evidence="16" id="KW-1185">Reference proteome</keyword>
<evidence type="ECO:0000256" key="9">
    <source>
        <dbReference type="ARBA" id="ARBA00023157"/>
    </source>
</evidence>
<keyword evidence="3" id="KW-0716">Sensory transduction</keyword>
<feature type="transmembrane region" description="Helical" evidence="13">
    <location>
        <begin position="101"/>
        <end position="127"/>
    </location>
</feature>
<dbReference type="GO" id="GO:0004984">
    <property type="term" value="F:olfactory receptor activity"/>
    <property type="evidence" value="ECO:0007669"/>
    <property type="project" value="InterPro"/>
</dbReference>
<evidence type="ECO:0000256" key="6">
    <source>
        <dbReference type="ARBA" id="ARBA00022989"/>
    </source>
</evidence>
<feature type="transmembrane region" description="Helical" evidence="13">
    <location>
        <begin position="32"/>
        <end position="58"/>
    </location>
</feature>
<dbReference type="SUPFAM" id="SSF81321">
    <property type="entry name" value="Family A G protein-coupled receptor-like"/>
    <property type="match status" value="1"/>
</dbReference>
<protein>
    <submittedName>
        <fullName evidence="15">Olfactory receptor 10G6-like</fullName>
    </submittedName>
</protein>
<evidence type="ECO:0000256" key="8">
    <source>
        <dbReference type="ARBA" id="ARBA00023136"/>
    </source>
</evidence>
<reference evidence="15" key="2">
    <citation type="submission" date="2025-08" db="UniProtKB">
        <authorList>
            <consortium name="Ensembl"/>
        </authorList>
    </citation>
    <scope>IDENTIFICATION</scope>
</reference>
<reference evidence="15 16" key="1">
    <citation type="journal article" date="2011" name="Genome Biol. Evol.">
        <title>Integration of the genetic map and genome assembly of fugu facilitates insights into distinct features of genome evolution in teleosts and mammals.</title>
        <authorList>
            <person name="Kai W."/>
            <person name="Kikuchi K."/>
            <person name="Tohari S."/>
            <person name="Chew A.K."/>
            <person name="Tay A."/>
            <person name="Fujiwara A."/>
            <person name="Hosoya S."/>
            <person name="Suetake H."/>
            <person name="Naruse K."/>
            <person name="Brenner S."/>
            <person name="Suzuki Y."/>
            <person name="Venkatesh B."/>
        </authorList>
    </citation>
    <scope>NUCLEOTIDE SEQUENCE [LARGE SCALE GENOMIC DNA]</scope>
</reference>
<evidence type="ECO:0000256" key="13">
    <source>
        <dbReference type="SAM" id="Phobius"/>
    </source>
</evidence>
<feature type="transmembrane region" description="Helical" evidence="13">
    <location>
        <begin position="293"/>
        <end position="311"/>
    </location>
</feature>
<evidence type="ECO:0000256" key="10">
    <source>
        <dbReference type="ARBA" id="ARBA00023170"/>
    </source>
</evidence>
<dbReference type="OMA" id="FNYMVVL"/>
<dbReference type="FunFam" id="1.20.1070.10:FF:000024">
    <property type="entry name" value="Olfactory receptor"/>
    <property type="match status" value="1"/>
</dbReference>
<keyword evidence="2" id="KW-1003">Cell membrane</keyword>
<organism evidence="15 16">
    <name type="scientific">Takifugu rubripes</name>
    <name type="common">Japanese pufferfish</name>
    <name type="synonym">Fugu rubripes</name>
    <dbReference type="NCBI Taxonomy" id="31033"/>
    <lineage>
        <taxon>Eukaryota</taxon>
        <taxon>Metazoa</taxon>
        <taxon>Chordata</taxon>
        <taxon>Craniata</taxon>
        <taxon>Vertebrata</taxon>
        <taxon>Euteleostomi</taxon>
        <taxon>Actinopterygii</taxon>
        <taxon>Neopterygii</taxon>
        <taxon>Teleostei</taxon>
        <taxon>Neoteleostei</taxon>
        <taxon>Acanthomorphata</taxon>
        <taxon>Eupercaria</taxon>
        <taxon>Tetraodontiformes</taxon>
        <taxon>Tetradontoidea</taxon>
        <taxon>Tetraodontidae</taxon>
        <taxon>Takifugu</taxon>
    </lineage>
</organism>
<feature type="transmembrane region" description="Helical" evidence="13">
    <location>
        <begin position="257"/>
        <end position="281"/>
    </location>
</feature>
<dbReference type="Proteomes" id="UP000005226">
    <property type="component" value="Chromosome 15"/>
</dbReference>
<keyword evidence="10" id="KW-0675">Receptor</keyword>
<dbReference type="InParanoid" id="A0A674MTV3"/>
<dbReference type="PRINTS" id="PR00245">
    <property type="entry name" value="OLFACTORYR"/>
</dbReference>
<evidence type="ECO:0000259" key="14">
    <source>
        <dbReference type="PROSITE" id="PS50262"/>
    </source>
</evidence>
<accession>A0A674MTV3</accession>
<dbReference type="Gene3D" id="1.20.1070.10">
    <property type="entry name" value="Rhodopsin 7-helix transmembrane proteins"/>
    <property type="match status" value="1"/>
</dbReference>
<dbReference type="GO" id="GO:0004930">
    <property type="term" value="F:G protein-coupled receptor activity"/>
    <property type="evidence" value="ECO:0007669"/>
    <property type="project" value="UniProtKB-KW"/>
</dbReference>
<keyword evidence="7" id="KW-0297">G-protein coupled receptor</keyword>
<dbReference type="GeneTree" id="ENSGT00940000162761"/>
<dbReference type="PANTHER" id="PTHR26451">
    <property type="entry name" value="G_PROTEIN_RECEP_F1_2 DOMAIN-CONTAINING PROTEIN"/>
    <property type="match status" value="1"/>
</dbReference>
<keyword evidence="6 13" id="KW-1133">Transmembrane helix</keyword>
<proteinExistence type="predicted"/>
<dbReference type="InterPro" id="IPR052921">
    <property type="entry name" value="GPCR1_Superfamily_Member"/>
</dbReference>
<reference evidence="15" key="3">
    <citation type="submission" date="2025-09" db="UniProtKB">
        <authorList>
            <consortium name="Ensembl"/>
        </authorList>
    </citation>
    <scope>IDENTIFICATION</scope>
</reference>
<evidence type="ECO:0000256" key="12">
    <source>
        <dbReference type="ARBA" id="ARBA00023224"/>
    </source>
</evidence>
<dbReference type="InterPro" id="IPR000276">
    <property type="entry name" value="GPCR_Rhodpsn"/>
</dbReference>
<keyword evidence="8 13" id="KW-0472">Membrane</keyword>
<name>A0A674MTV3_TAKRU</name>
<dbReference type="GO" id="GO:0005886">
    <property type="term" value="C:plasma membrane"/>
    <property type="evidence" value="ECO:0007669"/>
    <property type="project" value="UniProtKB-SubCell"/>
</dbReference>
<keyword evidence="9" id="KW-1015">Disulfide bond</keyword>
<evidence type="ECO:0000313" key="16">
    <source>
        <dbReference type="Proteomes" id="UP000005226"/>
    </source>
</evidence>
<dbReference type="AlphaFoldDB" id="A0A674MTV3"/>
<evidence type="ECO:0000313" key="15">
    <source>
        <dbReference type="Ensembl" id="ENSTRUP00000064865.1"/>
    </source>
</evidence>
<keyword evidence="12" id="KW-0807">Transducer</keyword>
<evidence type="ECO:0000256" key="3">
    <source>
        <dbReference type="ARBA" id="ARBA00022606"/>
    </source>
</evidence>
<feature type="transmembrane region" description="Helical" evidence="13">
    <location>
        <begin position="70"/>
        <end position="89"/>
    </location>
</feature>
<feature type="domain" description="G-protein coupled receptors family 1 profile" evidence="14">
    <location>
        <begin position="48"/>
        <end position="308"/>
    </location>
</feature>
<dbReference type="Ensembl" id="ENSTRUT00000074266.1">
    <property type="protein sequence ID" value="ENSTRUP00000064865.1"/>
    <property type="gene ID" value="ENSTRUG00000002259.3"/>
</dbReference>
<dbReference type="InterPro" id="IPR000725">
    <property type="entry name" value="Olfact_rcpt"/>
</dbReference>
<keyword evidence="4 13" id="KW-0812">Transmembrane</keyword>
<dbReference type="SMART" id="SM01381">
    <property type="entry name" value="7TM_GPCR_Srsx"/>
    <property type="match status" value="1"/>
</dbReference>
<evidence type="ECO:0000256" key="11">
    <source>
        <dbReference type="ARBA" id="ARBA00023180"/>
    </source>
</evidence>
<feature type="transmembrane region" description="Helical" evidence="13">
    <location>
        <begin position="148"/>
        <end position="169"/>
    </location>
</feature>
<feature type="transmembrane region" description="Helical" evidence="13">
    <location>
        <begin position="207"/>
        <end position="236"/>
    </location>
</feature>
<dbReference type="Pfam" id="PF13853">
    <property type="entry name" value="7tm_4"/>
    <property type="match status" value="1"/>
</dbReference>
<evidence type="ECO:0000256" key="5">
    <source>
        <dbReference type="ARBA" id="ARBA00022725"/>
    </source>
</evidence>
<dbReference type="GO" id="GO:0005549">
    <property type="term" value="F:odorant binding"/>
    <property type="evidence" value="ECO:0007669"/>
    <property type="project" value="TreeGrafter"/>
</dbReference>
<dbReference type="PROSITE" id="PS50262">
    <property type="entry name" value="G_PROTEIN_RECEP_F1_2"/>
    <property type="match status" value="1"/>
</dbReference>
<sequence>MVQTLQSVIKSQHSLPVVFELVGFYVPPGSGPLFFCVTLIAYLLTLLANGVVAGVILIDKSLHRPMFIMICHLVVCDLLGATAMLPRLMVHFLTGHKRIPYVVAIIQALCVHTYGAGIQTILAVMAYDRYVAVCEPLRYATIMTPARLHTCCSLAWLAAVLSIGVLFAFHADVQLCGNIIQHVYISNRGILDLACSPTPINNIYEKVVIIVTCFVGLSMTWTLSTSVFLIIALSYFRILNAGVKHNRTGINSKALRTCATHLVVYVVYEVATLVIIVSLRFPSLSPNVKKFCSILFIVVPPAVNPVIYGLVSKELRASIIKQLSTKAHK</sequence>
<comment type="subcellular location">
    <subcellularLocation>
        <location evidence="1">Cell membrane</location>
        <topology evidence="1">Multi-pass membrane protein</topology>
    </subcellularLocation>
</comment>
<dbReference type="PRINTS" id="PR00237">
    <property type="entry name" value="GPCRRHODOPSN"/>
</dbReference>
<evidence type="ECO:0000256" key="2">
    <source>
        <dbReference type="ARBA" id="ARBA00022475"/>
    </source>
</evidence>
<evidence type="ECO:0000256" key="1">
    <source>
        <dbReference type="ARBA" id="ARBA00004651"/>
    </source>
</evidence>
<evidence type="ECO:0000256" key="7">
    <source>
        <dbReference type="ARBA" id="ARBA00023040"/>
    </source>
</evidence>
<evidence type="ECO:0000256" key="4">
    <source>
        <dbReference type="ARBA" id="ARBA00022692"/>
    </source>
</evidence>
<dbReference type="InterPro" id="IPR017452">
    <property type="entry name" value="GPCR_Rhodpsn_7TM"/>
</dbReference>
<dbReference type="PANTHER" id="PTHR26451:SF889">
    <property type="entry name" value="OLFACTORY RECEPTOR 2A12-LIKE"/>
    <property type="match status" value="1"/>
</dbReference>